<gene>
    <name evidence="2" type="ORF">ORI27_27430</name>
</gene>
<comment type="caution">
    <text evidence="2">The sequence shown here is derived from an EMBL/GenBank/DDBJ whole genome shotgun (WGS) entry which is preliminary data.</text>
</comment>
<evidence type="ECO:0000256" key="1">
    <source>
        <dbReference type="SAM" id="MobiDB-lite"/>
    </source>
</evidence>
<protein>
    <submittedName>
        <fullName evidence="2">Uncharacterized protein</fullName>
    </submittedName>
</protein>
<name>A0ABT3SLM6_9MYCO</name>
<sequence>MSLGQQGRYIGRVGALAVALGVGGFLAALPAVADADTGTGSSGKSTSSAGKHAPRNATKPGSHTPKPPTPKPVVAGAKSTPSARAAVKPSGVVSAASRVSLDRLGSGDDPLAPATEPLSWTVLAASRREGIAKSARSVASGTGTTSNATSSVPSASETVEAPLAAAARASSSLGDVVADFIDHYLPSFSPIADEVAPIVADGIEDLLNNGAVSAEVDRLVTNTAAMQFLSTKVSSALGYYFGVPPSVGAVVGNSAAEFVRTVLGDAGVQSALDVVAQAVMPTPEQYDVIAAGLAMDDFEPLGNYLKSLVPNSSAEITAFLSDPAVKAALSSATSDAVINLTNGLDVPTWLGDLTAGWVSSALGGDASATAVGDALGSAVQGLLSNSGAMQGLATVAGAAVTNILSSPGVPAAVADAITQFGTTVLAGSNWIDALDVAWQGLVADSAFRASLGPAAGSAVYSLATNSEVVSALAATATGLLNAVAANPDVQAILGELLGPTLGPTLVSTLADPESAAQLAATAGTVVTSFLGQPGVAAALAAAANQLVTALLAGYMPTDAVQIAFYSLQANPAVMDAWDATVPDVVRSALSAPAVQKVVGTVAQGLVSDLIDKTPFNSSALAPAVSQLTKATVDALLANPVAQDLIGDLAGDILNGTPSIDLVNTVVQSVLTSPSLQIALGKAVGEGIGALLGDNPIAFAVGQLAGVAAALMIGMVSGATLLFNPASATSVPSESSSLVMLRLDQLVAA</sequence>
<proteinExistence type="predicted"/>
<evidence type="ECO:0000313" key="3">
    <source>
        <dbReference type="Proteomes" id="UP001300745"/>
    </source>
</evidence>
<feature type="region of interest" description="Disordered" evidence="1">
    <location>
        <begin position="134"/>
        <end position="155"/>
    </location>
</feature>
<evidence type="ECO:0000313" key="2">
    <source>
        <dbReference type="EMBL" id="MCX2940431.1"/>
    </source>
</evidence>
<feature type="region of interest" description="Disordered" evidence="1">
    <location>
        <begin position="35"/>
        <end position="91"/>
    </location>
</feature>
<dbReference type="Proteomes" id="UP001300745">
    <property type="component" value="Unassembled WGS sequence"/>
</dbReference>
<feature type="compositionally biased region" description="Low complexity" evidence="1">
    <location>
        <begin position="137"/>
        <end position="155"/>
    </location>
</feature>
<feature type="compositionally biased region" description="Low complexity" evidence="1">
    <location>
        <begin position="35"/>
        <end position="51"/>
    </location>
</feature>
<accession>A0ABT3SLM6</accession>
<dbReference type="EMBL" id="JAPJDO010000039">
    <property type="protein sequence ID" value="MCX2940431.1"/>
    <property type="molecule type" value="Genomic_DNA"/>
</dbReference>
<organism evidence="2 3">
    <name type="scientific">Mycobacterium pinniadriaticum</name>
    <dbReference type="NCBI Taxonomy" id="2994102"/>
    <lineage>
        <taxon>Bacteria</taxon>
        <taxon>Bacillati</taxon>
        <taxon>Actinomycetota</taxon>
        <taxon>Actinomycetes</taxon>
        <taxon>Mycobacteriales</taxon>
        <taxon>Mycobacteriaceae</taxon>
        <taxon>Mycobacterium</taxon>
    </lineage>
</organism>
<dbReference type="RefSeq" id="WP_266000242.1">
    <property type="nucleotide sequence ID" value="NZ_JAPJDN010000039.1"/>
</dbReference>
<reference evidence="2 3" key="1">
    <citation type="submission" date="2022-11" db="EMBL/GenBank/DDBJ databases">
        <title>Mycobacterium sp. nov.</title>
        <authorList>
            <person name="Papic B."/>
            <person name="Spicic S."/>
            <person name="Duvnjak S."/>
        </authorList>
    </citation>
    <scope>NUCLEOTIDE SEQUENCE [LARGE SCALE GENOMIC DNA]</scope>
    <source>
        <strain evidence="2 3">CVI_P4</strain>
    </source>
</reference>
<keyword evidence="3" id="KW-1185">Reference proteome</keyword>